<evidence type="ECO:0000313" key="2">
    <source>
        <dbReference type="EMBL" id="EGF84001.1"/>
    </source>
</evidence>
<dbReference type="FunCoup" id="F4NUC8">
    <property type="interactions" value="125"/>
</dbReference>
<feature type="compositionally biased region" description="Polar residues" evidence="1">
    <location>
        <begin position="1001"/>
        <end position="1014"/>
    </location>
</feature>
<dbReference type="GO" id="GO:0034066">
    <property type="term" value="C:Ric1-Rgp1 guanyl-nucleotide exchange factor complex"/>
    <property type="evidence" value="ECO:0000318"/>
    <property type="project" value="GO_Central"/>
</dbReference>
<keyword evidence="3" id="KW-1185">Reference proteome</keyword>
<dbReference type="InterPro" id="IPR040096">
    <property type="entry name" value="Ric1"/>
</dbReference>
<feature type="region of interest" description="Disordered" evidence="1">
    <location>
        <begin position="1001"/>
        <end position="1035"/>
    </location>
</feature>
<dbReference type="OMA" id="MVYDRAM"/>
<feature type="region of interest" description="Disordered" evidence="1">
    <location>
        <begin position="22"/>
        <end position="60"/>
    </location>
</feature>
<protein>
    <recommendedName>
        <fullName evidence="4">Ribosome control protein 1 domain-containing protein</fullName>
    </recommendedName>
</protein>
<dbReference type="PANTHER" id="PTHR22746">
    <property type="entry name" value="RAB6A-GEF COMPLEX PARTNER PROTEIN 1"/>
    <property type="match status" value="1"/>
</dbReference>
<dbReference type="GeneID" id="18237708"/>
<organism evidence="2 3">
    <name type="scientific">Batrachochytrium dendrobatidis (strain JAM81 / FGSC 10211)</name>
    <name type="common">Frog chytrid fungus</name>
    <dbReference type="NCBI Taxonomy" id="684364"/>
    <lineage>
        <taxon>Eukaryota</taxon>
        <taxon>Fungi</taxon>
        <taxon>Fungi incertae sedis</taxon>
        <taxon>Chytridiomycota</taxon>
        <taxon>Chytridiomycota incertae sedis</taxon>
        <taxon>Chytridiomycetes</taxon>
        <taxon>Rhizophydiales</taxon>
        <taxon>Rhizophydiales incertae sedis</taxon>
        <taxon>Batrachochytrium</taxon>
    </lineage>
</organism>
<name>F4NUC8_BATDJ</name>
<dbReference type="GO" id="GO:0042147">
    <property type="term" value="P:retrograde transport, endosome to Golgi"/>
    <property type="evidence" value="ECO:0000318"/>
    <property type="project" value="GO_Central"/>
</dbReference>
<gene>
    <name evidence="2" type="ORF">BATDEDRAFT_21645</name>
</gene>
<dbReference type="SUPFAM" id="SSF82171">
    <property type="entry name" value="DPP6 N-terminal domain-like"/>
    <property type="match status" value="1"/>
</dbReference>
<feature type="compositionally biased region" description="Basic and acidic residues" evidence="1">
    <location>
        <begin position="31"/>
        <end position="51"/>
    </location>
</feature>
<dbReference type="GO" id="GO:0006886">
    <property type="term" value="P:intracellular protein transport"/>
    <property type="evidence" value="ECO:0000318"/>
    <property type="project" value="GO_Central"/>
</dbReference>
<proteinExistence type="predicted"/>
<dbReference type="AlphaFoldDB" id="F4NUC8"/>
<dbReference type="Proteomes" id="UP000007241">
    <property type="component" value="Unassembled WGS sequence"/>
</dbReference>
<dbReference type="GO" id="GO:0005829">
    <property type="term" value="C:cytosol"/>
    <property type="evidence" value="ECO:0000318"/>
    <property type="project" value="GO_Central"/>
</dbReference>
<sequence>MYFAIGTPRILSERLAEPDCRFTTSGTVLPDNHHSNRDNTSDNHPTHDSSKNNELQKGTRNEPLTTILAIRKCPLASLFASITFNSVSIWSIRPDVQLSKVTRTLETVREDGENVDLLWKPDGSTLVVLTNEGFLHFYDVVELESPLFGYHFRSTHHMASGPGESKSTTNRILRFRMALEIDSGTQCGIGLDDDILICTNNPPSILSLHWTGEVNIPGTISLEDLDFFLDKNDCNRQLFGFVSLEGKAYIGQRSIFSGDMQGILESQTDQQHKWTGYCFYNKDGDRVPAASIAFNPTFTLVAVGTLHVATALSWTQDGYALAVAWIYGGMSVWSVYGSLLMSTISEDTFVHSADGIVSNTNEIFFTGTQDLFWSESGHDLFILPSSTFEKESVSDIYVLQFAKASILTCDSWSNSRHICLLLDDRLLMYEGLHSDTNVTSLDPMGWETIQIPNVYISDNWPIRYVSLNSSGKFIAIAGKRGLAHYNTFSGKWKLFGNEHQEQGFTVQGGILWFRSMLIVACQDVISYSSEIRVFSRTTKLDNSMILHIEKLQHPVLTMNNTDSHLLLYCADHVVRYFSIHILPGDQRVQLQPQQAFSMQDIISGWGDIVQAVARFPPPGVISIETMTNNPFVILRNGALHMISKRGDSWEAIKIASHTEHFWISAHEDEVEEFSNTMWAFSGRTVKILTNIIIDPIAGTDHSFLDTALDISVDFYPLTVLIQKGLLVGIEKQLSLNSTLDVSQFSTDTKDLEYFSHSLEVLLHTVLEDNSESDQKKSTAVGIESHLTQIVRFIKRFPKSLEIIVNCARKSEMAMWNYFFAAVGDPITMFETCLDEGLLGTATSYLIVIQTLRSSSVSTKLAIQLLKKSFDLKDYETGSELVRFLKSIKAGEHPMMQETANDDASSVTDILDLTALEQLVKDQTKTILESQQYRDLGHFAALFQIDLGAWLLTEREKTKVLIFDWFATLMALHKHFSLGLPNEFNAVVSSAYRLTWQQKAQGQSLTNDTEPSQNLSASRRARPPPSSRQTTRKPANRRELEIRALMKASIEGEFVELALLLGALLLDSATLISLLDEHPDLVDFFREALNRTKCRGYRQLIQHFDRQLTTKAPCPPKE</sequence>
<evidence type="ECO:0000256" key="1">
    <source>
        <dbReference type="SAM" id="MobiDB-lite"/>
    </source>
</evidence>
<dbReference type="InParanoid" id="F4NUC8"/>
<evidence type="ECO:0000313" key="3">
    <source>
        <dbReference type="Proteomes" id="UP000007241"/>
    </source>
</evidence>
<accession>F4NUC8</accession>
<dbReference type="Pfam" id="PF25440">
    <property type="entry name" value="Beta-prop_RIC1_2nd"/>
    <property type="match status" value="1"/>
</dbReference>
<dbReference type="EMBL" id="GL882879">
    <property type="protein sequence ID" value="EGF84001.1"/>
    <property type="molecule type" value="Genomic_DNA"/>
</dbReference>
<evidence type="ECO:0008006" key="4">
    <source>
        <dbReference type="Google" id="ProtNLM"/>
    </source>
</evidence>
<reference evidence="2 3" key="1">
    <citation type="submission" date="2009-12" db="EMBL/GenBank/DDBJ databases">
        <title>The draft genome of Batrachochytrium dendrobatidis.</title>
        <authorList>
            <consortium name="US DOE Joint Genome Institute (JGI-PGF)"/>
            <person name="Kuo A."/>
            <person name="Salamov A."/>
            <person name="Schmutz J."/>
            <person name="Lucas S."/>
            <person name="Pitluck S."/>
            <person name="Rosenblum E."/>
            <person name="Stajich J."/>
            <person name="Eisen M."/>
            <person name="Grigoriev I.V."/>
        </authorList>
    </citation>
    <scope>NUCLEOTIDE SEQUENCE [LARGE SCALE GENOMIC DNA]</scope>
    <source>
        <strain evidence="3">JAM81 / FGSC 10211</strain>
    </source>
</reference>
<dbReference type="OrthoDB" id="67540at2759"/>
<dbReference type="RefSeq" id="XP_006675340.1">
    <property type="nucleotide sequence ID" value="XM_006675277.1"/>
</dbReference>
<dbReference type="GO" id="GO:0000139">
    <property type="term" value="C:Golgi membrane"/>
    <property type="evidence" value="ECO:0000318"/>
    <property type="project" value="GO_Central"/>
</dbReference>
<dbReference type="PANTHER" id="PTHR22746:SF10">
    <property type="entry name" value="GUANINE NUCLEOTIDE EXCHANGE FACTOR SUBUNIT RIC1"/>
    <property type="match status" value="1"/>
</dbReference>
<dbReference type="STRING" id="684364.F4NUC8"/>
<dbReference type="HOGENOM" id="CLU_002060_3_1_1"/>